<dbReference type="GO" id="GO:0016020">
    <property type="term" value="C:membrane"/>
    <property type="evidence" value="ECO:0007669"/>
    <property type="project" value="UniProtKB-SubCell"/>
</dbReference>
<evidence type="ECO:0000256" key="2">
    <source>
        <dbReference type="ARBA" id="ARBA00023224"/>
    </source>
</evidence>
<evidence type="ECO:0000256" key="1">
    <source>
        <dbReference type="ARBA" id="ARBA00004370"/>
    </source>
</evidence>
<dbReference type="PRINTS" id="PR00260">
    <property type="entry name" value="CHEMTRNSDUCR"/>
</dbReference>
<comment type="caution">
    <text evidence="4">The sequence shown here is derived from an EMBL/GenBank/DDBJ whole genome shotgun (WGS) entry which is preliminary data.</text>
</comment>
<dbReference type="GO" id="GO:0007165">
    <property type="term" value="P:signal transduction"/>
    <property type="evidence" value="ECO:0007669"/>
    <property type="project" value="UniProtKB-KW"/>
</dbReference>
<dbReference type="Gene3D" id="1.10.287.950">
    <property type="entry name" value="Methyl-accepting chemotaxis protein"/>
    <property type="match status" value="1"/>
</dbReference>
<dbReference type="PROSITE" id="PS50885">
    <property type="entry name" value="HAMP"/>
    <property type="match status" value="1"/>
</dbReference>
<dbReference type="SUPFAM" id="SSF58104">
    <property type="entry name" value="Methyl-accepting chemotaxis protein (MCP) signaling domain"/>
    <property type="match status" value="1"/>
</dbReference>
<dbReference type="FunFam" id="1.10.287.950:FF:000001">
    <property type="entry name" value="Methyl-accepting chemotaxis sensory transducer"/>
    <property type="match status" value="1"/>
</dbReference>
<gene>
    <name evidence="4" type="ORF">TW71_08565</name>
</gene>
<dbReference type="RefSeq" id="WP_045985570.1">
    <property type="nucleotide sequence ID" value="NZ_CP063053.1"/>
</dbReference>
<dbReference type="InterPro" id="IPR032255">
    <property type="entry name" value="HBM"/>
</dbReference>
<keyword evidence="2" id="KW-0807">Transducer</keyword>
<dbReference type="Pfam" id="PF00015">
    <property type="entry name" value="MCPsignal"/>
    <property type="match status" value="1"/>
</dbReference>
<organism evidence="4">
    <name type="scientific">Vibrio coralliilyticus</name>
    <dbReference type="NCBI Taxonomy" id="190893"/>
    <lineage>
        <taxon>Bacteria</taxon>
        <taxon>Pseudomonadati</taxon>
        <taxon>Pseudomonadota</taxon>
        <taxon>Gammaproteobacteria</taxon>
        <taxon>Vibrionales</taxon>
        <taxon>Vibrionaceae</taxon>
        <taxon>Vibrio</taxon>
    </lineage>
</organism>
<dbReference type="PANTHER" id="PTHR32089">
    <property type="entry name" value="METHYL-ACCEPTING CHEMOTAXIS PROTEIN MCPB"/>
    <property type="match status" value="1"/>
</dbReference>
<dbReference type="PROSITE" id="PS51753">
    <property type="entry name" value="HBM"/>
    <property type="match status" value="1"/>
</dbReference>
<evidence type="ECO:0000313" key="4">
    <source>
        <dbReference type="EMBL" id="KJY74970.1"/>
    </source>
</evidence>
<proteinExistence type="inferred from homology"/>
<dbReference type="InterPro" id="IPR004090">
    <property type="entry name" value="Chemotax_Me-accpt_rcpt"/>
</dbReference>
<name>A0A837G9P3_9VIBR</name>
<dbReference type="InterPro" id="IPR003660">
    <property type="entry name" value="HAMP_dom"/>
</dbReference>
<dbReference type="EMBL" id="JXXR01000008">
    <property type="protein sequence ID" value="KJY74970.1"/>
    <property type="molecule type" value="Genomic_DNA"/>
</dbReference>
<protein>
    <submittedName>
        <fullName evidence="4">Uncharacterized protein</fullName>
    </submittedName>
</protein>
<dbReference type="InterPro" id="IPR004089">
    <property type="entry name" value="MCPsignal_dom"/>
</dbReference>
<dbReference type="CDD" id="cd11386">
    <property type="entry name" value="MCP_signal"/>
    <property type="match status" value="1"/>
</dbReference>
<dbReference type="CDD" id="cd06225">
    <property type="entry name" value="HAMP"/>
    <property type="match status" value="1"/>
</dbReference>
<dbReference type="SMART" id="SM00283">
    <property type="entry name" value="MA"/>
    <property type="match status" value="1"/>
</dbReference>
<dbReference type="SMART" id="SM01358">
    <property type="entry name" value="HBM"/>
    <property type="match status" value="1"/>
</dbReference>
<dbReference type="PANTHER" id="PTHR32089:SF120">
    <property type="entry name" value="METHYL-ACCEPTING CHEMOTAXIS PROTEIN TLPQ"/>
    <property type="match status" value="1"/>
</dbReference>
<sequence>MVRHLKLNAKIGLAFAFILTLLVLVAGMSVRALSHLEEGIAAYRDIARDANLVGRVQANMLLARMHAKDFLLTNEPEKVQQYYVYLKHTQTYLAQAKRDIQQPNRAQLVAHLAELIDDYHTAFEEVVAVIQQRNQTIKAQLDTQGPLMVEHLSELLNTAYQRNNSALSHYASQVLEEVLSGRLYVFKYLRSDTPSDYDYALKKMDTQLRLSLRSLTTHLPLDDRASWLNRFSDAHQRYVLGLKTTHALVQKRDRLVLQTLDKIGPQIAHDIEQVKQSVVQEQDQLGPRLKARAQNSSQMTWWLSMAAILIGGLAASWLTLSITRPIRQAVDAANRLSDGDLTMTISASGRDETGQLLNAVNGTVKSLKGVITTIAEASTSLSSSAEQLNSATLISTRGTQQQEVETELVATAMNQMSATVHHVADNAASAASSAEQANTAAQTGNRVVQDTMVSIHALASKVNEASERLEYVNQEASNIGLILDVIKDIADQTNLLALNAAIEAARAGDQGRGFAVVGDEVRSLAKRTQDSTLEIQTLIDQLQQGTHSAVSTMQEGQQQAQDSVSKVNKAGESLQAIIRDIAVINDMSNQIAHASREQSEVAEAINENVMNVKRIAQDNATHAGETLKSSDDIERLAINLSHLIEKFEI</sequence>
<dbReference type="PROSITE" id="PS50111">
    <property type="entry name" value="CHEMOTAXIS_TRANSDUC_2"/>
    <property type="match status" value="1"/>
</dbReference>
<reference evidence="4" key="1">
    <citation type="journal article" date="2015" name="BMC Genomics">
        <title>Genome mining reveals unlocked bioactive potential of marine Gram-negative bacteria.</title>
        <authorList>
            <person name="Machado H."/>
            <person name="Sonnenschein E.C."/>
            <person name="Melchiorsen J."/>
            <person name="Gram L."/>
        </authorList>
    </citation>
    <scope>NUCLEOTIDE SEQUENCE</scope>
    <source>
        <strain evidence="4">S2052</strain>
    </source>
</reference>
<comment type="similarity">
    <text evidence="3">Belongs to the methyl-accepting chemotaxis (MCP) protein family.</text>
</comment>
<dbReference type="Pfam" id="PF00672">
    <property type="entry name" value="HAMP"/>
    <property type="match status" value="1"/>
</dbReference>
<dbReference type="AlphaFoldDB" id="A0A837G9P3"/>
<evidence type="ECO:0000256" key="3">
    <source>
        <dbReference type="ARBA" id="ARBA00029447"/>
    </source>
</evidence>
<accession>A0A837G9P3</accession>
<dbReference type="GO" id="GO:0006935">
    <property type="term" value="P:chemotaxis"/>
    <property type="evidence" value="ECO:0007669"/>
    <property type="project" value="InterPro"/>
</dbReference>
<dbReference type="SMART" id="SM00304">
    <property type="entry name" value="HAMP"/>
    <property type="match status" value="1"/>
</dbReference>
<comment type="subcellular location">
    <subcellularLocation>
        <location evidence="1">Membrane</location>
    </subcellularLocation>
</comment>
<dbReference type="GO" id="GO:0004888">
    <property type="term" value="F:transmembrane signaling receptor activity"/>
    <property type="evidence" value="ECO:0007669"/>
    <property type="project" value="InterPro"/>
</dbReference>